<dbReference type="GO" id="GO:0016705">
    <property type="term" value="F:oxidoreductase activity, acting on paired donors, with incorporation or reduction of molecular oxygen"/>
    <property type="evidence" value="ECO:0007669"/>
    <property type="project" value="UniProtKB-ARBA"/>
</dbReference>
<dbReference type="RefSeq" id="WP_070363135.1">
    <property type="nucleotide sequence ID" value="NZ_JAEUWV010000002.1"/>
</dbReference>
<sequence length="116" mass="12879">MAEPVKVADLDDLEQEEGFLVTEEMSGYDKPIALFRTEDDEVYALDDICTHEIAHLSDGWVDGTMVECPVHSSQFCMKTGAVQCMPATEDTNTHKVELRGEEVWLYPGVPAEGADK</sequence>
<evidence type="ECO:0000259" key="5">
    <source>
        <dbReference type="PROSITE" id="PS51296"/>
    </source>
</evidence>
<evidence type="ECO:0000313" key="7">
    <source>
        <dbReference type="Proteomes" id="UP001205920"/>
    </source>
</evidence>
<evidence type="ECO:0000256" key="1">
    <source>
        <dbReference type="ARBA" id="ARBA00022714"/>
    </source>
</evidence>
<dbReference type="GO" id="GO:0046872">
    <property type="term" value="F:metal ion binding"/>
    <property type="evidence" value="ECO:0007669"/>
    <property type="project" value="UniProtKB-KW"/>
</dbReference>
<reference evidence="6 7" key="1">
    <citation type="submission" date="2021-01" db="EMBL/GenBank/DDBJ databases">
        <title>Identification and Characterization of Corynebacterium sp.</title>
        <authorList>
            <person name="Luo Q."/>
            <person name="Qu P."/>
            <person name="Chen Q."/>
        </authorList>
    </citation>
    <scope>NUCLEOTIDE SEQUENCE [LARGE SCALE GENOMIC DNA]</scope>
    <source>
        <strain evidence="6 7">MC-18</strain>
    </source>
</reference>
<protein>
    <submittedName>
        <fullName evidence="6">Non-heme iron oxygenase ferredoxin subunit</fullName>
    </submittedName>
</protein>
<comment type="caution">
    <text evidence="6">The sequence shown here is derived from an EMBL/GenBank/DDBJ whole genome shotgun (WGS) entry which is preliminary data.</text>
</comment>
<accession>A0AAW5HR41</accession>
<evidence type="ECO:0000256" key="2">
    <source>
        <dbReference type="ARBA" id="ARBA00022723"/>
    </source>
</evidence>
<dbReference type="AlphaFoldDB" id="A0AAW5HR41"/>
<dbReference type="InterPro" id="IPR017941">
    <property type="entry name" value="Rieske_2Fe-2S"/>
</dbReference>
<dbReference type="Pfam" id="PF00355">
    <property type="entry name" value="Rieske"/>
    <property type="match status" value="1"/>
</dbReference>
<evidence type="ECO:0000313" key="6">
    <source>
        <dbReference type="EMBL" id="MCO6393948.1"/>
    </source>
</evidence>
<dbReference type="PANTHER" id="PTHR21496">
    <property type="entry name" value="FERREDOXIN-RELATED"/>
    <property type="match status" value="1"/>
</dbReference>
<feature type="domain" description="Rieske" evidence="5">
    <location>
        <begin position="2"/>
        <end position="105"/>
    </location>
</feature>
<evidence type="ECO:0000256" key="4">
    <source>
        <dbReference type="ARBA" id="ARBA00023014"/>
    </source>
</evidence>
<evidence type="ECO:0000256" key="3">
    <source>
        <dbReference type="ARBA" id="ARBA00023004"/>
    </source>
</evidence>
<keyword evidence="3" id="KW-0408">Iron</keyword>
<name>A0AAW5HR41_9CORY</name>
<dbReference type="PROSITE" id="PS51296">
    <property type="entry name" value="RIESKE"/>
    <property type="match status" value="1"/>
</dbReference>
<dbReference type="SUPFAM" id="SSF50022">
    <property type="entry name" value="ISP domain"/>
    <property type="match status" value="1"/>
</dbReference>
<keyword evidence="2" id="KW-0479">Metal-binding</keyword>
<dbReference type="EMBL" id="JAEUWV010000002">
    <property type="protein sequence ID" value="MCO6393948.1"/>
    <property type="molecule type" value="Genomic_DNA"/>
</dbReference>
<dbReference type="GO" id="GO:0004497">
    <property type="term" value="F:monooxygenase activity"/>
    <property type="evidence" value="ECO:0007669"/>
    <property type="project" value="UniProtKB-ARBA"/>
</dbReference>
<dbReference type="Proteomes" id="UP001205920">
    <property type="component" value="Unassembled WGS sequence"/>
</dbReference>
<dbReference type="PANTHER" id="PTHR21496:SF23">
    <property type="entry name" value="3-PHENYLPROPIONATE_CINNAMIC ACID DIOXYGENASE FERREDOXIN SUBUNIT"/>
    <property type="match status" value="1"/>
</dbReference>
<dbReference type="Gene3D" id="2.102.10.10">
    <property type="entry name" value="Rieske [2Fe-2S] iron-sulphur domain"/>
    <property type="match status" value="1"/>
</dbReference>
<keyword evidence="4" id="KW-0411">Iron-sulfur</keyword>
<keyword evidence="7" id="KW-1185">Reference proteome</keyword>
<dbReference type="CDD" id="cd03528">
    <property type="entry name" value="Rieske_RO_ferredoxin"/>
    <property type="match status" value="1"/>
</dbReference>
<organism evidence="6 7">
    <name type="scientific">Corynebacterium lipophilum</name>
    <dbReference type="NCBI Taxonomy" id="2804918"/>
    <lineage>
        <taxon>Bacteria</taxon>
        <taxon>Bacillati</taxon>
        <taxon>Actinomycetota</taxon>
        <taxon>Actinomycetes</taxon>
        <taxon>Mycobacteriales</taxon>
        <taxon>Corynebacteriaceae</taxon>
        <taxon>Corynebacterium</taxon>
    </lineage>
</organism>
<keyword evidence="1" id="KW-0001">2Fe-2S</keyword>
<gene>
    <name evidence="6" type="ORF">JMN37_02935</name>
</gene>
<dbReference type="InterPro" id="IPR036922">
    <property type="entry name" value="Rieske_2Fe-2S_sf"/>
</dbReference>
<proteinExistence type="predicted"/>
<dbReference type="GO" id="GO:0051537">
    <property type="term" value="F:2 iron, 2 sulfur cluster binding"/>
    <property type="evidence" value="ECO:0007669"/>
    <property type="project" value="UniProtKB-KW"/>
</dbReference>